<dbReference type="AlphaFoldDB" id="A0AAD4AI88"/>
<reference evidence="1" key="1">
    <citation type="journal article" date="2012" name="J. Bacteriol.">
        <title>Genome sequences of type strains of seven species of the marine bacterium Pseudoalteromonas.</title>
        <authorList>
            <person name="Xie B.B."/>
            <person name="Shu Y.L."/>
            <person name="Qin Q.L."/>
            <person name="Rong J.C."/>
            <person name="Zhang X.Y."/>
            <person name="Chen X.L."/>
            <person name="Shi M."/>
            <person name="He H.L."/>
            <person name="Zhou B.C."/>
            <person name="Zhang Y.Z."/>
        </authorList>
    </citation>
    <scope>NUCLEOTIDE SEQUENCE</scope>
    <source>
        <strain evidence="1">DSM 8771</strain>
    </source>
</reference>
<protein>
    <submittedName>
        <fullName evidence="1">Uncharacterized protein</fullName>
    </submittedName>
</protein>
<comment type="caution">
    <text evidence="1">The sequence shown here is derived from an EMBL/GenBank/DDBJ whole genome shotgun (WGS) entry which is preliminary data.</text>
</comment>
<proteinExistence type="predicted"/>
<gene>
    <name evidence="1" type="ORF">PCIT_a3058</name>
</gene>
<dbReference type="RefSeq" id="WP_010365113.1">
    <property type="nucleotide sequence ID" value="NZ_AHBZ03000021.1"/>
</dbReference>
<name>A0AAD4AI88_9GAMM</name>
<accession>A0AAD4AI88</accession>
<reference evidence="1" key="2">
    <citation type="submission" date="2015-03" db="EMBL/GenBank/DDBJ databases">
        <title>Genome sequence of Pseudoalteromonas citrea.</title>
        <authorList>
            <person name="Xie B.-B."/>
            <person name="Rong J.-C."/>
            <person name="Qin Q.-L."/>
            <person name="Zhang Y.-Z."/>
        </authorList>
    </citation>
    <scope>NUCLEOTIDE SEQUENCE</scope>
    <source>
        <strain evidence="1">DSM 8771</strain>
    </source>
</reference>
<evidence type="ECO:0000313" key="2">
    <source>
        <dbReference type="Proteomes" id="UP000016487"/>
    </source>
</evidence>
<organism evidence="1 2">
    <name type="scientific">Pseudoalteromonas citrea</name>
    <dbReference type="NCBI Taxonomy" id="43655"/>
    <lineage>
        <taxon>Bacteria</taxon>
        <taxon>Pseudomonadati</taxon>
        <taxon>Pseudomonadota</taxon>
        <taxon>Gammaproteobacteria</taxon>
        <taxon>Alteromonadales</taxon>
        <taxon>Pseudoalteromonadaceae</taxon>
        <taxon>Pseudoalteromonas</taxon>
    </lineage>
</organism>
<dbReference type="EMBL" id="AHBZ03000021">
    <property type="protein sequence ID" value="KAF7770100.1"/>
    <property type="molecule type" value="Genomic_DNA"/>
</dbReference>
<dbReference type="Proteomes" id="UP000016487">
    <property type="component" value="Unassembled WGS sequence"/>
</dbReference>
<evidence type="ECO:0000313" key="1">
    <source>
        <dbReference type="EMBL" id="KAF7770100.1"/>
    </source>
</evidence>
<sequence length="123" mass="13630">MRLLTWIKKQDDSEFVKAQLAAYLRRSSAAVTAYIYGYRKVPDCAAGEIEKFTNGDVCISDLNAQFESYKNQSGSYAFSMLKGQKTGRPLLAISNDASEKEKLDFITAISEELGVDRGMVGDL</sequence>